<evidence type="ECO:0000256" key="1">
    <source>
        <dbReference type="ARBA" id="ARBA00011073"/>
    </source>
</evidence>
<feature type="domain" description="Peptidase S8/S53" evidence="4">
    <location>
        <begin position="2"/>
        <end position="81"/>
    </location>
</feature>
<proteinExistence type="inferred from homology"/>
<dbReference type="InterPro" id="IPR036852">
    <property type="entry name" value="Peptidase_S8/S53_dom_sf"/>
</dbReference>
<accession>A0A941FPP7</accession>
<comment type="similarity">
    <text evidence="1 3">Belongs to the peptidase S8 family.</text>
</comment>
<dbReference type="Proteomes" id="UP000680045">
    <property type="component" value="Unassembled WGS sequence"/>
</dbReference>
<reference evidence="5" key="1">
    <citation type="submission" date="2021-04" db="EMBL/GenBank/DDBJ databases">
        <title>Whole genome sequencing of Enterococci isolates from hospitalized patients.</title>
        <authorList>
            <person name="Ogoti B.M."/>
            <person name="Onyambu F.G."/>
        </authorList>
    </citation>
    <scope>NUCLEOTIDE SEQUENCE</scope>
    <source>
        <strain evidence="5">242</strain>
    </source>
</reference>
<dbReference type="PROSITE" id="PS51892">
    <property type="entry name" value="SUBTILASE"/>
    <property type="match status" value="1"/>
</dbReference>
<organism evidence="5 6">
    <name type="scientific">Peribacillus frigoritolerans</name>
    <dbReference type="NCBI Taxonomy" id="450367"/>
    <lineage>
        <taxon>Bacteria</taxon>
        <taxon>Bacillati</taxon>
        <taxon>Bacillota</taxon>
        <taxon>Bacilli</taxon>
        <taxon>Bacillales</taxon>
        <taxon>Bacillaceae</taxon>
        <taxon>Peribacillus</taxon>
    </lineage>
</organism>
<evidence type="ECO:0000313" key="5">
    <source>
        <dbReference type="EMBL" id="MBR8644376.1"/>
    </source>
</evidence>
<dbReference type="AlphaFoldDB" id="A0A941FPP7"/>
<evidence type="ECO:0000259" key="4">
    <source>
        <dbReference type="Pfam" id="PF00082"/>
    </source>
</evidence>
<dbReference type="EMBL" id="JAGTPW010000007">
    <property type="protein sequence ID" value="MBR8644376.1"/>
    <property type="molecule type" value="Genomic_DNA"/>
</dbReference>
<evidence type="ECO:0000256" key="2">
    <source>
        <dbReference type="ARBA" id="ARBA00022801"/>
    </source>
</evidence>
<evidence type="ECO:0000313" key="6">
    <source>
        <dbReference type="Proteomes" id="UP000680045"/>
    </source>
</evidence>
<dbReference type="Pfam" id="PF00082">
    <property type="entry name" value="Peptidase_S8"/>
    <property type="match status" value="1"/>
</dbReference>
<name>A0A941FPP7_9BACI</name>
<dbReference type="GO" id="GO:0004252">
    <property type="term" value="F:serine-type endopeptidase activity"/>
    <property type="evidence" value="ECO:0007669"/>
    <property type="project" value="InterPro"/>
</dbReference>
<keyword evidence="2" id="KW-0378">Hydrolase</keyword>
<dbReference type="Gene3D" id="3.40.50.200">
    <property type="entry name" value="Peptidase S8/S53 domain"/>
    <property type="match status" value="1"/>
</dbReference>
<sequence>MVVGIIDTGIDPSHRDMVLNDENKAELTESEISAMKESSHLLGNYYTAKVPYGYNYMDENEEILDLGEEASMHGMHVAGTAEPMEMKRMAALKGLLLKPSCLH</sequence>
<protein>
    <submittedName>
        <fullName evidence="5">S8 family serine peptidase</fullName>
    </submittedName>
</protein>
<evidence type="ECO:0000256" key="3">
    <source>
        <dbReference type="PROSITE-ProRule" id="PRU01240"/>
    </source>
</evidence>
<comment type="caution">
    <text evidence="3">Lacks conserved residue(s) required for the propagation of feature annotation.</text>
</comment>
<dbReference type="GO" id="GO:0006508">
    <property type="term" value="P:proteolysis"/>
    <property type="evidence" value="ECO:0007669"/>
    <property type="project" value="InterPro"/>
</dbReference>
<gene>
    <name evidence="5" type="ORF">KEH51_06125</name>
</gene>
<dbReference type="InterPro" id="IPR023827">
    <property type="entry name" value="Peptidase_S8_Asp-AS"/>
</dbReference>
<comment type="caution">
    <text evidence="5">The sequence shown here is derived from an EMBL/GenBank/DDBJ whole genome shotgun (WGS) entry which is preliminary data.</text>
</comment>
<dbReference type="SUPFAM" id="SSF52743">
    <property type="entry name" value="Subtilisin-like"/>
    <property type="match status" value="1"/>
</dbReference>
<dbReference type="InterPro" id="IPR000209">
    <property type="entry name" value="Peptidase_S8/S53_dom"/>
</dbReference>
<dbReference type="PROSITE" id="PS00136">
    <property type="entry name" value="SUBTILASE_ASP"/>
    <property type="match status" value="1"/>
</dbReference>